<comment type="caution">
    <text evidence="2">The sequence shown here is derived from an EMBL/GenBank/DDBJ whole genome shotgun (WGS) entry which is preliminary data.</text>
</comment>
<organism evidence="2 3">
    <name type="scientific">Plesiocystis pacifica SIR-1</name>
    <dbReference type="NCBI Taxonomy" id="391625"/>
    <lineage>
        <taxon>Bacteria</taxon>
        <taxon>Pseudomonadati</taxon>
        <taxon>Myxococcota</taxon>
        <taxon>Polyangia</taxon>
        <taxon>Nannocystales</taxon>
        <taxon>Nannocystaceae</taxon>
        <taxon>Plesiocystis</taxon>
    </lineage>
</organism>
<keyword evidence="3" id="KW-1185">Reference proteome</keyword>
<dbReference type="EMBL" id="ABCS01000051">
    <property type="protein sequence ID" value="EDM77127.1"/>
    <property type="molecule type" value="Genomic_DNA"/>
</dbReference>
<protein>
    <submittedName>
        <fullName evidence="2">Transcriptional regulator, Fis family protein</fullName>
    </submittedName>
</protein>
<evidence type="ECO:0000313" key="3">
    <source>
        <dbReference type="Proteomes" id="UP000005801"/>
    </source>
</evidence>
<dbReference type="InterPro" id="IPR024096">
    <property type="entry name" value="NO_sig/Golgi_transp_ligand-bd"/>
</dbReference>
<proteinExistence type="predicted"/>
<dbReference type="STRING" id="391625.PPSIR1_30631"/>
<dbReference type="Proteomes" id="UP000005801">
    <property type="component" value="Unassembled WGS sequence"/>
</dbReference>
<dbReference type="InterPro" id="IPR010523">
    <property type="entry name" value="XylR_N"/>
</dbReference>
<dbReference type="Pfam" id="PF02830">
    <property type="entry name" value="V4R"/>
    <property type="match status" value="1"/>
</dbReference>
<evidence type="ECO:0000259" key="1">
    <source>
        <dbReference type="SMART" id="SM00989"/>
    </source>
</evidence>
<dbReference type="eggNOG" id="COG1719">
    <property type="taxonomic scope" value="Bacteria"/>
</dbReference>
<dbReference type="AlphaFoldDB" id="A6GAD9"/>
<reference evidence="2 3" key="1">
    <citation type="submission" date="2007-06" db="EMBL/GenBank/DDBJ databases">
        <authorList>
            <person name="Shimkets L."/>
            <person name="Ferriera S."/>
            <person name="Johnson J."/>
            <person name="Kravitz S."/>
            <person name="Beeson K."/>
            <person name="Sutton G."/>
            <person name="Rogers Y.-H."/>
            <person name="Friedman R."/>
            <person name="Frazier M."/>
            <person name="Venter J.C."/>
        </authorList>
    </citation>
    <scope>NUCLEOTIDE SEQUENCE [LARGE SCALE GENOMIC DNA]</scope>
    <source>
        <strain evidence="2 3">SIR-1</strain>
    </source>
</reference>
<dbReference type="InterPro" id="IPR004096">
    <property type="entry name" value="V4R"/>
</dbReference>
<feature type="domain" description="4-vinyl reductase 4VR" evidence="1">
    <location>
        <begin position="144"/>
        <end position="204"/>
    </location>
</feature>
<gene>
    <name evidence="2" type="ORF">PPSIR1_30631</name>
</gene>
<dbReference type="SUPFAM" id="SSF111126">
    <property type="entry name" value="Ligand-binding domain in the NO signalling and Golgi transport"/>
    <property type="match status" value="1"/>
</dbReference>
<evidence type="ECO:0000313" key="2">
    <source>
        <dbReference type="EMBL" id="EDM77127.1"/>
    </source>
</evidence>
<accession>A6GAD9</accession>
<dbReference type="Pfam" id="PF06505">
    <property type="entry name" value="XylR_N"/>
    <property type="match status" value="1"/>
</dbReference>
<dbReference type="SMART" id="SM00989">
    <property type="entry name" value="V4R"/>
    <property type="match status" value="1"/>
</dbReference>
<name>A6GAD9_9BACT</name>
<dbReference type="RefSeq" id="WP_006973681.1">
    <property type="nucleotide sequence ID" value="NZ_ABCS01000051.1"/>
</dbReference>
<sequence>MSDEPSPTNVVRCPPPFAPLFSAAERIMEGFFTDLQREPEKGQLHIQGVRYMLVRTDSMAIELHEELRKTFGETGARQIRYKLAKACGMRDAKLFAERLGVEDPDMRLALGPVHFAHVGWANVDIFEESAPQPNEDYFLAYDHPYSFEAAAYVDNGLSSKAPVCHMNAGYSTGWCQVSYGVDLKAEELSCRACGDEQCVFVMAHPRNFSRLRDAFKAKRGL</sequence>
<dbReference type="Gene3D" id="3.30.1380.20">
    <property type="entry name" value="Trafficking protein particle complex subunit 3"/>
    <property type="match status" value="1"/>
</dbReference>